<evidence type="ECO:0000313" key="3">
    <source>
        <dbReference type="Proteomes" id="UP000605361"/>
    </source>
</evidence>
<feature type="compositionally biased region" description="Basic and acidic residues" evidence="1">
    <location>
        <begin position="123"/>
        <end position="132"/>
    </location>
</feature>
<sequence>MPADNTHYLVTAARQRHELTRSKVIQALRELDRTGAPVTFQTVAQQASVSRSWLYTQPDIRAEIDRLRTTARPTTEPSVPARQRSSEASLQRRLEAANSRNRQLAEENSRLRRQLAQALGRLRLADGREPDKSAPAPAPASRSSVTIGPC</sequence>
<evidence type="ECO:0000313" key="2">
    <source>
        <dbReference type="EMBL" id="MBF8193680.1"/>
    </source>
</evidence>
<dbReference type="Pfam" id="PF19776">
    <property type="entry name" value="DUF6262"/>
    <property type="match status" value="1"/>
</dbReference>
<dbReference type="Proteomes" id="UP000605361">
    <property type="component" value="Unassembled WGS sequence"/>
</dbReference>
<keyword evidence="3" id="KW-1185">Reference proteome</keyword>
<protein>
    <submittedName>
        <fullName evidence="2">Transposase</fullName>
    </submittedName>
</protein>
<dbReference type="EMBL" id="JADOGI010000308">
    <property type="protein sequence ID" value="MBF8193680.1"/>
    <property type="molecule type" value="Genomic_DNA"/>
</dbReference>
<dbReference type="RefSeq" id="WP_195902533.1">
    <property type="nucleotide sequence ID" value="NZ_JADOGI010000308.1"/>
</dbReference>
<dbReference type="InterPro" id="IPR046229">
    <property type="entry name" value="TnpC-like"/>
</dbReference>
<name>A0A931AKZ1_9ACTN</name>
<feature type="region of interest" description="Disordered" evidence="1">
    <location>
        <begin position="121"/>
        <end position="150"/>
    </location>
</feature>
<accession>A0A931AKZ1</accession>
<feature type="compositionally biased region" description="Low complexity" evidence="1">
    <location>
        <begin position="133"/>
        <end position="144"/>
    </location>
</feature>
<comment type="caution">
    <text evidence="2">The sequence shown here is derived from an EMBL/GenBank/DDBJ whole genome shotgun (WGS) entry which is preliminary data.</text>
</comment>
<gene>
    <name evidence="2" type="ORF">ITP53_49995</name>
</gene>
<proteinExistence type="predicted"/>
<evidence type="ECO:0000256" key="1">
    <source>
        <dbReference type="SAM" id="MobiDB-lite"/>
    </source>
</evidence>
<feature type="region of interest" description="Disordered" evidence="1">
    <location>
        <begin position="65"/>
        <end position="109"/>
    </location>
</feature>
<reference evidence="2" key="1">
    <citation type="submission" date="2020-11" db="EMBL/GenBank/DDBJ databases">
        <title>Whole-genome analyses of Nonomuraea sp. K274.</title>
        <authorList>
            <person name="Veyisoglu A."/>
        </authorList>
    </citation>
    <scope>NUCLEOTIDE SEQUENCE</scope>
    <source>
        <strain evidence="2">K274</strain>
    </source>
</reference>
<organism evidence="2 3">
    <name type="scientific">Nonomuraea cypriaca</name>
    <dbReference type="NCBI Taxonomy" id="1187855"/>
    <lineage>
        <taxon>Bacteria</taxon>
        <taxon>Bacillati</taxon>
        <taxon>Actinomycetota</taxon>
        <taxon>Actinomycetes</taxon>
        <taxon>Streptosporangiales</taxon>
        <taxon>Streptosporangiaceae</taxon>
        <taxon>Nonomuraea</taxon>
    </lineage>
</organism>
<dbReference type="AlphaFoldDB" id="A0A931AKZ1"/>